<evidence type="ECO:0000313" key="2">
    <source>
        <dbReference type="Proteomes" id="UP000016568"/>
    </source>
</evidence>
<dbReference type="OrthoDB" id="8854536at2"/>
<dbReference type="Gene3D" id="2.20.110.10">
    <property type="entry name" value="Histone H3 K4-specific methyltransferase SET7/9 N-terminal domain"/>
    <property type="match status" value="1"/>
</dbReference>
<protein>
    <recommendedName>
        <fullName evidence="3">MORN repeat variant</fullName>
    </recommendedName>
</protein>
<accession>U2ZU27</accession>
<dbReference type="KEGG" id="ntd:EGO55_08935"/>
<gene>
    <name evidence="1" type="ORF">NT2_04_02720</name>
</gene>
<dbReference type="AlphaFoldDB" id="U2ZU27"/>
<proteinExistence type="predicted"/>
<reference evidence="1 2" key="1">
    <citation type="submission" date="2013-09" db="EMBL/GenBank/DDBJ databases">
        <title>Whole genome shotgun sequence of Novosphingobium tardaugens NBRC 16725.</title>
        <authorList>
            <person name="Isaki S."/>
            <person name="Hosoyama A."/>
            <person name="Tsuchikane K."/>
            <person name="Katsumata H."/>
            <person name="Ando Y."/>
            <person name="Yamazaki S."/>
            <person name="Fujita N."/>
        </authorList>
    </citation>
    <scope>NUCLEOTIDE SEQUENCE [LARGE SCALE GENOMIC DNA]</scope>
    <source>
        <strain evidence="1 2">NBRC 16725</strain>
    </source>
</reference>
<dbReference type="EMBL" id="BASZ01000004">
    <property type="protein sequence ID" value="GAD48859.1"/>
    <property type="molecule type" value="Genomic_DNA"/>
</dbReference>
<evidence type="ECO:0000313" key="1">
    <source>
        <dbReference type="EMBL" id="GAD48859.1"/>
    </source>
</evidence>
<name>U2ZU27_9SPHN</name>
<dbReference type="RefSeq" id="WP_021689766.1">
    <property type="nucleotide sequence ID" value="NZ_BASZ01000004.1"/>
</dbReference>
<dbReference type="eggNOG" id="COG2849">
    <property type="taxonomic scope" value="Bacteria"/>
</dbReference>
<comment type="caution">
    <text evidence="1">The sequence shown here is derived from an EMBL/GenBank/DDBJ whole genome shotgun (WGS) entry which is preliminary data.</text>
</comment>
<keyword evidence="2" id="KW-1185">Reference proteome</keyword>
<evidence type="ECO:0008006" key="3">
    <source>
        <dbReference type="Google" id="ProtNLM"/>
    </source>
</evidence>
<dbReference type="SUPFAM" id="SSF82185">
    <property type="entry name" value="Histone H3 K4-specific methyltransferase SET7/9 N-terminal domain"/>
    <property type="match status" value="1"/>
</dbReference>
<sequence>MTDEPTPRIEYHRDGTVCAKGQVLDDQLHGYWRWYRKDGTLKRTGEFDRGQQVGEWTTYDATGTPYKVTRMKPVS</sequence>
<dbReference type="Proteomes" id="UP000016568">
    <property type="component" value="Unassembled WGS sequence"/>
</dbReference>
<organism evidence="1 2">
    <name type="scientific">Caenibius tardaugens NBRC 16725</name>
    <dbReference type="NCBI Taxonomy" id="1219035"/>
    <lineage>
        <taxon>Bacteria</taxon>
        <taxon>Pseudomonadati</taxon>
        <taxon>Pseudomonadota</taxon>
        <taxon>Alphaproteobacteria</taxon>
        <taxon>Sphingomonadales</taxon>
        <taxon>Erythrobacteraceae</taxon>
        <taxon>Caenibius</taxon>
    </lineage>
</organism>